<evidence type="ECO:0000256" key="1">
    <source>
        <dbReference type="ARBA" id="ARBA00023015"/>
    </source>
</evidence>
<dbReference type="InterPro" id="IPR036638">
    <property type="entry name" value="HLH_DNA-bd_sf"/>
</dbReference>
<keyword evidence="5" id="KW-1185">Reference proteome</keyword>
<name>A0A670I0E6_PODMU</name>
<feature type="region of interest" description="Disordered" evidence="3">
    <location>
        <begin position="124"/>
        <end position="144"/>
    </location>
</feature>
<dbReference type="GeneID" id="114596939"/>
<feature type="compositionally biased region" description="Low complexity" evidence="3">
    <location>
        <begin position="66"/>
        <end position="77"/>
    </location>
</feature>
<dbReference type="RefSeq" id="XP_028584652.1">
    <property type="nucleotide sequence ID" value="XM_028728819.1"/>
</dbReference>
<dbReference type="Proteomes" id="UP000472272">
    <property type="component" value="Chromosome 5"/>
</dbReference>
<dbReference type="GO" id="GO:0045944">
    <property type="term" value="P:positive regulation of transcription by RNA polymerase II"/>
    <property type="evidence" value="ECO:0007669"/>
    <property type="project" value="TreeGrafter"/>
</dbReference>
<evidence type="ECO:0000256" key="3">
    <source>
        <dbReference type="SAM" id="MobiDB-lite"/>
    </source>
</evidence>
<sequence length="204" mass="21418">MRNLPLAGDEERWGRLCLKELGGIQKLHRKRGKEPAKQRLSGGRSSRAASAGAPDGAPEAGGGEAGAEAGKGAFPAGLLAPQPRASRKDVEGPLRQAFADPRVMACRPLESPFPPLSRVPACGGGGGEASLSPGRRAGEAAGASPEIRAIQQTRRLLANARERTRVHTISAAFEALRKQGSRCVSALPFIHLGPWRGKLLSKET</sequence>
<dbReference type="GeneTree" id="ENSGT00990000210158"/>
<dbReference type="GO" id="GO:0003700">
    <property type="term" value="F:DNA-binding transcription factor activity"/>
    <property type="evidence" value="ECO:0007669"/>
    <property type="project" value="TreeGrafter"/>
</dbReference>
<dbReference type="KEGG" id="pmua:114596939"/>
<feature type="compositionally biased region" description="Low complexity" evidence="3">
    <location>
        <begin position="42"/>
        <end position="58"/>
    </location>
</feature>
<dbReference type="PANTHER" id="PTHR19290:SF102">
    <property type="entry name" value="TRANSCRIPTION FACTOR ATOH8"/>
    <property type="match status" value="1"/>
</dbReference>
<dbReference type="OrthoDB" id="10001938at2759"/>
<dbReference type="CTD" id="84913"/>
<dbReference type="Ensembl" id="ENSPMRT00000005730.1">
    <property type="protein sequence ID" value="ENSPMRP00000005378.1"/>
    <property type="gene ID" value="ENSPMRG00000003678.1"/>
</dbReference>
<dbReference type="GO" id="GO:0005634">
    <property type="term" value="C:nucleus"/>
    <property type="evidence" value="ECO:0007669"/>
    <property type="project" value="TreeGrafter"/>
</dbReference>
<evidence type="ECO:0000256" key="2">
    <source>
        <dbReference type="ARBA" id="ARBA00023163"/>
    </source>
</evidence>
<accession>A0A670I0E6</accession>
<keyword evidence="1" id="KW-0805">Transcription regulation</keyword>
<reference evidence="4 5" key="1">
    <citation type="journal article" date="2019" name="Proc. Natl. Acad. Sci. U.S.A.">
        <title>Regulatory changes in pterin and carotenoid genes underlie balanced color polymorphisms in the wall lizard.</title>
        <authorList>
            <person name="Andrade P."/>
            <person name="Pinho C."/>
            <person name="Perez I de Lanuza G."/>
            <person name="Afonso S."/>
            <person name="Brejcha J."/>
            <person name="Rubin C.J."/>
            <person name="Wallerman O."/>
            <person name="Pereira P."/>
            <person name="Sabatino S.J."/>
            <person name="Bellati A."/>
            <person name="Pellitteri-Rosa D."/>
            <person name="Bosakova Z."/>
            <person name="Bunikis I."/>
            <person name="Carretero M.A."/>
            <person name="Feiner N."/>
            <person name="Marsik P."/>
            <person name="Pauperio F."/>
            <person name="Salvi D."/>
            <person name="Soler L."/>
            <person name="While G.M."/>
            <person name="Uller T."/>
            <person name="Font E."/>
            <person name="Andersson L."/>
            <person name="Carneiro M."/>
        </authorList>
    </citation>
    <scope>NUCLEOTIDE SEQUENCE</scope>
</reference>
<dbReference type="Gene3D" id="4.10.280.10">
    <property type="entry name" value="Helix-loop-helix DNA-binding domain"/>
    <property type="match status" value="1"/>
</dbReference>
<feature type="region of interest" description="Disordered" evidence="3">
    <location>
        <begin position="26"/>
        <end position="91"/>
    </location>
</feature>
<proteinExistence type="predicted"/>
<evidence type="ECO:0000313" key="4">
    <source>
        <dbReference type="Ensembl" id="ENSPMRP00000005378.1"/>
    </source>
</evidence>
<keyword evidence="2" id="KW-0804">Transcription</keyword>
<gene>
    <name evidence="4" type="primary">ATOH8</name>
</gene>
<dbReference type="PANTHER" id="PTHR19290">
    <property type="entry name" value="BASIC HELIX-LOOP-HELIX PROTEIN NEUROGENIN-RELATED"/>
    <property type="match status" value="1"/>
</dbReference>
<dbReference type="GO" id="GO:0070888">
    <property type="term" value="F:E-box binding"/>
    <property type="evidence" value="ECO:0007669"/>
    <property type="project" value="TreeGrafter"/>
</dbReference>
<evidence type="ECO:0000313" key="5">
    <source>
        <dbReference type="Proteomes" id="UP000472272"/>
    </source>
</evidence>
<dbReference type="OMA" id="MACRPLE"/>
<dbReference type="GO" id="GO:0009653">
    <property type="term" value="P:anatomical structure morphogenesis"/>
    <property type="evidence" value="ECO:0007669"/>
    <property type="project" value="TreeGrafter"/>
</dbReference>
<dbReference type="GO" id="GO:0046983">
    <property type="term" value="F:protein dimerization activity"/>
    <property type="evidence" value="ECO:0007669"/>
    <property type="project" value="InterPro"/>
</dbReference>
<dbReference type="AlphaFoldDB" id="A0A670I0E6"/>
<organism evidence="4 5">
    <name type="scientific">Podarcis muralis</name>
    <name type="common">Wall lizard</name>
    <name type="synonym">Lacerta muralis</name>
    <dbReference type="NCBI Taxonomy" id="64176"/>
    <lineage>
        <taxon>Eukaryota</taxon>
        <taxon>Metazoa</taxon>
        <taxon>Chordata</taxon>
        <taxon>Craniata</taxon>
        <taxon>Vertebrata</taxon>
        <taxon>Euteleostomi</taxon>
        <taxon>Lepidosauria</taxon>
        <taxon>Squamata</taxon>
        <taxon>Bifurcata</taxon>
        <taxon>Unidentata</taxon>
        <taxon>Episquamata</taxon>
        <taxon>Laterata</taxon>
        <taxon>Lacertibaenia</taxon>
        <taxon>Lacertidae</taxon>
        <taxon>Podarcis</taxon>
    </lineage>
</organism>
<dbReference type="InterPro" id="IPR050359">
    <property type="entry name" value="bHLH_transcription_factors"/>
</dbReference>
<reference evidence="4" key="2">
    <citation type="submission" date="2025-08" db="UniProtKB">
        <authorList>
            <consortium name="Ensembl"/>
        </authorList>
    </citation>
    <scope>IDENTIFICATION</scope>
</reference>
<protein>
    <submittedName>
        <fullName evidence="4">Atonal bHLH transcription factor 8</fullName>
    </submittedName>
</protein>
<reference evidence="4" key="3">
    <citation type="submission" date="2025-09" db="UniProtKB">
        <authorList>
            <consortium name="Ensembl"/>
        </authorList>
    </citation>
    <scope>IDENTIFICATION</scope>
</reference>